<keyword evidence="1" id="KW-0547">Nucleotide-binding</keyword>
<dbReference type="AlphaFoldDB" id="A0A382PPZ3"/>
<dbReference type="Gene3D" id="3.40.50.300">
    <property type="entry name" value="P-loop containing nucleotide triphosphate hydrolases"/>
    <property type="match status" value="1"/>
</dbReference>
<accession>A0A382PPZ3</accession>
<gene>
    <name evidence="4" type="ORF">METZ01_LOCUS328248</name>
</gene>
<proteinExistence type="predicted"/>
<dbReference type="PROSITE" id="PS00211">
    <property type="entry name" value="ABC_TRANSPORTER_1"/>
    <property type="match status" value="1"/>
</dbReference>
<sequence length="199" mass="21354">MLTVENLCRPGLGPLSFHIDGGECLALTGPSGAGKTLLLRALADLDLNEGEVVIGGRLRSDLPAPEWRCRLGYVPAETGWWADQVGDHFSSPSLAAELLAQLGFTQPSQVLDWPVARLSSGERQRLALARSLCCNTDVLLLDEPTSALDRDNAGLVEQLLQIRLKAGTCILLVSHDTAQVVRLAGRSIRLENGRLVAPS</sequence>
<feature type="domain" description="ABC transporter" evidence="3">
    <location>
        <begin position="2"/>
        <end position="199"/>
    </location>
</feature>
<evidence type="ECO:0000313" key="4">
    <source>
        <dbReference type="EMBL" id="SVC75394.1"/>
    </source>
</evidence>
<dbReference type="PANTHER" id="PTHR43119">
    <property type="entry name" value="ABC TRANSPORT PROTEIN ATP-BINDING COMPONENT-RELATED"/>
    <property type="match status" value="1"/>
</dbReference>
<reference evidence="4" key="1">
    <citation type="submission" date="2018-05" db="EMBL/GenBank/DDBJ databases">
        <authorList>
            <person name="Lanie J.A."/>
            <person name="Ng W.-L."/>
            <person name="Kazmierczak K.M."/>
            <person name="Andrzejewski T.M."/>
            <person name="Davidsen T.M."/>
            <person name="Wayne K.J."/>
            <person name="Tettelin H."/>
            <person name="Glass J.I."/>
            <person name="Rusch D."/>
            <person name="Podicherti R."/>
            <person name="Tsui H.-C.T."/>
            <person name="Winkler M.E."/>
        </authorList>
    </citation>
    <scope>NUCLEOTIDE SEQUENCE</scope>
</reference>
<keyword evidence="2" id="KW-0067">ATP-binding</keyword>
<dbReference type="InterPro" id="IPR003439">
    <property type="entry name" value="ABC_transporter-like_ATP-bd"/>
</dbReference>
<protein>
    <recommendedName>
        <fullName evidence="3">ABC transporter domain-containing protein</fullName>
    </recommendedName>
</protein>
<dbReference type="InterPro" id="IPR003593">
    <property type="entry name" value="AAA+_ATPase"/>
</dbReference>
<evidence type="ECO:0000256" key="1">
    <source>
        <dbReference type="ARBA" id="ARBA00022741"/>
    </source>
</evidence>
<dbReference type="PROSITE" id="PS50893">
    <property type="entry name" value="ABC_TRANSPORTER_2"/>
    <property type="match status" value="1"/>
</dbReference>
<evidence type="ECO:0000259" key="3">
    <source>
        <dbReference type="PROSITE" id="PS50893"/>
    </source>
</evidence>
<dbReference type="SUPFAM" id="SSF52540">
    <property type="entry name" value="P-loop containing nucleoside triphosphate hydrolases"/>
    <property type="match status" value="1"/>
</dbReference>
<organism evidence="4">
    <name type="scientific">marine metagenome</name>
    <dbReference type="NCBI Taxonomy" id="408172"/>
    <lineage>
        <taxon>unclassified sequences</taxon>
        <taxon>metagenomes</taxon>
        <taxon>ecological metagenomes</taxon>
    </lineage>
</organism>
<dbReference type="GO" id="GO:0016887">
    <property type="term" value="F:ATP hydrolysis activity"/>
    <property type="evidence" value="ECO:0007669"/>
    <property type="project" value="InterPro"/>
</dbReference>
<dbReference type="InterPro" id="IPR017871">
    <property type="entry name" value="ABC_transporter-like_CS"/>
</dbReference>
<name>A0A382PPZ3_9ZZZZ</name>
<dbReference type="GO" id="GO:0005524">
    <property type="term" value="F:ATP binding"/>
    <property type="evidence" value="ECO:0007669"/>
    <property type="project" value="UniProtKB-KW"/>
</dbReference>
<dbReference type="EMBL" id="UINC01108928">
    <property type="protein sequence ID" value="SVC75394.1"/>
    <property type="molecule type" value="Genomic_DNA"/>
</dbReference>
<dbReference type="SMART" id="SM00382">
    <property type="entry name" value="AAA"/>
    <property type="match status" value="1"/>
</dbReference>
<dbReference type="Pfam" id="PF00005">
    <property type="entry name" value="ABC_tran"/>
    <property type="match status" value="1"/>
</dbReference>
<dbReference type="InterPro" id="IPR027417">
    <property type="entry name" value="P-loop_NTPase"/>
</dbReference>
<evidence type="ECO:0000256" key="2">
    <source>
        <dbReference type="ARBA" id="ARBA00022840"/>
    </source>
</evidence>
<dbReference type="PANTHER" id="PTHR43119:SF1">
    <property type="entry name" value="ABC TRANSPORTER DOMAIN-CONTAINING PROTEIN"/>
    <property type="match status" value="1"/>
</dbReference>